<dbReference type="AlphaFoldDB" id="A0A4Q9VG22"/>
<protein>
    <recommendedName>
        <fullName evidence="2">Tail sheath protein subtilisin-like domain-containing protein</fullName>
    </recommendedName>
</protein>
<evidence type="ECO:0000313" key="3">
    <source>
        <dbReference type="EMBL" id="TBW33356.1"/>
    </source>
</evidence>
<sequence length="504" mass="52395">MAVLFNSIPGSGLVAPLTAFELNSAGAFTGNSRALVIGHTTTAGTLAADTPTFLGSQQDADRLTGSGSMAREMFRLVRQNAPVQEVWGTAPAETGAAATWTLTVAAAAVGTAGAAYLDIMGERISLSISAVDTTTTIAAALAAAINAYYNPLTGASLQVTAAAAVAVVTATFRHKGTIGNDTDFFIPPISGNIFALTGALTVAVGVAGTGVPTLTNSLAAMLDNQYDMVVCPWSDTASLATCIAAMNDTSGRWSYSRQSYGHVFTVAEGTTSALTTLGLTYNDRHLTVIGRPVVAPQPAYLWAAGFVGRVAPWLGDYTNGGVSRNQSNLIVQGLQPPRDRTSWYGYAVRNTLVQSGISTWTGDDFGNLCIDKLVTTNRVGPSAAPDLTFRDVQTLFQSMHSLRRLRADVNAAHGNKGLVQKNPSGNPALVAPADIWGTMVGSLYGLSDAGILKNPDQMAAALRVEIDASTPTRVNTFLALDNVHPLDVIAANATLYALGVPKAA</sequence>
<feature type="domain" description="Tail sheath protein subtilisin-like" evidence="2">
    <location>
        <begin position="209"/>
        <end position="371"/>
    </location>
</feature>
<keyword evidence="4" id="KW-1185">Reference proteome</keyword>
<evidence type="ECO:0000259" key="2">
    <source>
        <dbReference type="Pfam" id="PF04984"/>
    </source>
</evidence>
<evidence type="ECO:0000313" key="4">
    <source>
        <dbReference type="Proteomes" id="UP000292781"/>
    </source>
</evidence>
<dbReference type="InterPro" id="IPR035089">
    <property type="entry name" value="Phage_sheath_subtilisin"/>
</dbReference>
<gene>
    <name evidence="3" type="ORF">EYW49_20570</name>
</gene>
<dbReference type="Pfam" id="PF04984">
    <property type="entry name" value="Phage_sheath_1"/>
    <property type="match status" value="1"/>
</dbReference>
<dbReference type="Proteomes" id="UP000292781">
    <property type="component" value="Unassembled WGS sequence"/>
</dbReference>
<dbReference type="RefSeq" id="WP_131311512.1">
    <property type="nucleotide sequence ID" value="NZ_SJFN01000045.1"/>
</dbReference>
<accession>A0A4Q9VG22</accession>
<comment type="similarity">
    <text evidence="1">Belongs to the myoviridae tail sheath protein family.</text>
</comment>
<name>A0A4Q9VG22_9HYPH</name>
<proteinExistence type="inferred from homology"/>
<dbReference type="OrthoDB" id="5442644at2"/>
<dbReference type="EMBL" id="SJFN01000045">
    <property type="protein sequence ID" value="TBW33356.1"/>
    <property type="molecule type" value="Genomic_DNA"/>
</dbReference>
<organism evidence="3 4">
    <name type="scientific">Siculibacillus lacustris</name>
    <dbReference type="NCBI Taxonomy" id="1549641"/>
    <lineage>
        <taxon>Bacteria</taxon>
        <taxon>Pseudomonadati</taxon>
        <taxon>Pseudomonadota</taxon>
        <taxon>Alphaproteobacteria</taxon>
        <taxon>Hyphomicrobiales</taxon>
        <taxon>Ancalomicrobiaceae</taxon>
        <taxon>Siculibacillus</taxon>
    </lineage>
</organism>
<comment type="caution">
    <text evidence="3">The sequence shown here is derived from an EMBL/GenBank/DDBJ whole genome shotgun (WGS) entry which is preliminary data.</text>
</comment>
<reference evidence="3 4" key="1">
    <citation type="submission" date="2019-02" db="EMBL/GenBank/DDBJ databases">
        <title>Siculibacillus lacustris gen. nov., sp. nov., a new rosette-forming bacterium isolated from a freshwater crater lake (Lake St. Ana, Romania).</title>
        <authorList>
            <person name="Felfoldi T."/>
            <person name="Marton Z."/>
            <person name="Szabo A."/>
            <person name="Mentes A."/>
            <person name="Boka K."/>
            <person name="Marialigeti K."/>
            <person name="Mathe I."/>
            <person name="Koncz M."/>
            <person name="Schumann P."/>
            <person name="Toth E."/>
        </authorList>
    </citation>
    <scope>NUCLEOTIDE SEQUENCE [LARGE SCALE GENOMIC DNA]</scope>
    <source>
        <strain evidence="3 4">SA-279</strain>
    </source>
</reference>
<evidence type="ECO:0000256" key="1">
    <source>
        <dbReference type="ARBA" id="ARBA00008005"/>
    </source>
</evidence>